<proteinExistence type="predicted"/>
<organism evidence="2 3">
    <name type="scientific">Digitaria exilis</name>
    <dbReference type="NCBI Taxonomy" id="1010633"/>
    <lineage>
        <taxon>Eukaryota</taxon>
        <taxon>Viridiplantae</taxon>
        <taxon>Streptophyta</taxon>
        <taxon>Embryophyta</taxon>
        <taxon>Tracheophyta</taxon>
        <taxon>Spermatophyta</taxon>
        <taxon>Magnoliopsida</taxon>
        <taxon>Liliopsida</taxon>
        <taxon>Poales</taxon>
        <taxon>Poaceae</taxon>
        <taxon>PACMAD clade</taxon>
        <taxon>Panicoideae</taxon>
        <taxon>Panicodae</taxon>
        <taxon>Paniceae</taxon>
        <taxon>Anthephorinae</taxon>
        <taxon>Digitaria</taxon>
    </lineage>
</organism>
<evidence type="ECO:0000256" key="1">
    <source>
        <dbReference type="SAM" id="MobiDB-lite"/>
    </source>
</evidence>
<evidence type="ECO:0000313" key="2">
    <source>
        <dbReference type="EMBL" id="KAF8692491.1"/>
    </source>
</evidence>
<protein>
    <submittedName>
        <fullName evidence="2">Uncharacterized protein</fullName>
    </submittedName>
</protein>
<comment type="caution">
    <text evidence="2">The sequence shown here is derived from an EMBL/GenBank/DDBJ whole genome shotgun (WGS) entry which is preliminary data.</text>
</comment>
<keyword evidence="3" id="KW-1185">Reference proteome</keyword>
<dbReference type="EMBL" id="JACEFO010001939">
    <property type="protein sequence ID" value="KAF8692491.1"/>
    <property type="molecule type" value="Genomic_DNA"/>
</dbReference>
<gene>
    <name evidence="2" type="ORF">HU200_039589</name>
</gene>
<reference evidence="2" key="1">
    <citation type="submission" date="2020-07" db="EMBL/GenBank/DDBJ databases">
        <title>Genome sequence and genetic diversity analysis of an under-domesticated orphan crop, white fonio (Digitaria exilis).</title>
        <authorList>
            <person name="Bennetzen J.L."/>
            <person name="Chen S."/>
            <person name="Ma X."/>
            <person name="Wang X."/>
            <person name="Yssel A.E.J."/>
            <person name="Chaluvadi S.R."/>
            <person name="Johnson M."/>
            <person name="Gangashetty P."/>
            <person name="Hamidou F."/>
            <person name="Sanogo M.D."/>
            <person name="Zwaenepoel A."/>
            <person name="Wallace J."/>
            <person name="Van De Peer Y."/>
            <person name="Van Deynze A."/>
        </authorList>
    </citation>
    <scope>NUCLEOTIDE SEQUENCE</scope>
    <source>
        <tissue evidence="2">Leaves</tissue>
    </source>
</reference>
<feature type="region of interest" description="Disordered" evidence="1">
    <location>
        <begin position="1"/>
        <end position="26"/>
    </location>
</feature>
<dbReference type="AlphaFoldDB" id="A0A835EI90"/>
<dbReference type="Proteomes" id="UP000636709">
    <property type="component" value="Unassembled WGS sequence"/>
</dbReference>
<sequence>MRPMTVVERHHDVNSNGSSSSSSAAAARIEKTVPYSGSTASLDEIATS</sequence>
<accession>A0A835EI90</accession>
<evidence type="ECO:0000313" key="3">
    <source>
        <dbReference type="Proteomes" id="UP000636709"/>
    </source>
</evidence>
<name>A0A835EI90_9POAL</name>